<evidence type="ECO:0000313" key="16">
    <source>
        <dbReference type="RefSeq" id="XP_035663551.1"/>
    </source>
</evidence>
<dbReference type="RefSeq" id="XP_035663548.1">
    <property type="nucleotide sequence ID" value="XM_035807655.1"/>
</dbReference>
<sequence>MPGTIWTTIAVFAMLAVAVIGSRSSESKNPFLTEQEAHSFVGNQRSKRSLWGLLFCNLEEECAHEGCSFEEITECEWSSSEAQEYLMTLACQLWPCSTGYRCQGVRHGTTQSGPHWRQCNAVCFGSTSCPHGGYCGRPDYCSGCERGYESPRCTDVDECADRRTCDDHATCTNTDGSYTCRCAPGYLGDGHTCTEITTTMKSTTSTTTKQTTYSQTSEETTTTTAKPTTLASTTQGKAPSTEKAAVVQDAESVSTSPPEVTYKTTEDPKVLADAAELSDMCGEDGQQPCGKPTMPFVEKTMLIIGIVAFVFACGIVFIVYHQKIKNGMFLPPWLVGRGQDPPPPYSEGSVNVVTVATKVCLPPDITISTTDKDGMKPGYEFPGEPQPGNEVSGEFLPEKIPDDPILAPQEGDVTDIEFILKSNALEEKAPMN</sequence>
<evidence type="ECO:0000313" key="17">
    <source>
        <dbReference type="RefSeq" id="XP_035663552.1"/>
    </source>
</evidence>
<dbReference type="InParanoid" id="C3YUQ5"/>
<dbReference type="SMART" id="SM00181">
    <property type="entry name" value="EGF"/>
    <property type="match status" value="1"/>
</dbReference>
<evidence type="ECO:0000256" key="2">
    <source>
        <dbReference type="ARBA" id="ARBA00022729"/>
    </source>
</evidence>
<feature type="transmembrane region" description="Helical" evidence="7">
    <location>
        <begin position="301"/>
        <end position="320"/>
    </location>
</feature>
<keyword evidence="7" id="KW-1133">Transmembrane helix</keyword>
<evidence type="ECO:0000256" key="1">
    <source>
        <dbReference type="ARBA" id="ARBA00022536"/>
    </source>
</evidence>
<evidence type="ECO:0000313" key="20">
    <source>
        <dbReference type="RefSeq" id="XP_035663555.1"/>
    </source>
</evidence>
<dbReference type="RefSeq" id="XP_035663555.1">
    <property type="nucleotide sequence ID" value="XM_035807662.1"/>
</dbReference>
<feature type="chain" id="PRO_5044729238" evidence="8">
    <location>
        <begin position="22"/>
        <end position="432"/>
    </location>
</feature>
<dbReference type="InterPro" id="IPR000152">
    <property type="entry name" value="EGF-type_Asp/Asn_hydroxyl_site"/>
</dbReference>
<evidence type="ECO:0000313" key="10">
    <source>
        <dbReference type="EMBL" id="EEN55956.1"/>
    </source>
</evidence>
<feature type="region of interest" description="Disordered" evidence="6">
    <location>
        <begin position="204"/>
        <end position="262"/>
    </location>
</feature>
<evidence type="ECO:0000256" key="3">
    <source>
        <dbReference type="ARBA" id="ARBA00022737"/>
    </source>
</evidence>
<dbReference type="eggNOG" id="KOG1217">
    <property type="taxonomic scope" value="Eukaryota"/>
</dbReference>
<dbReference type="GO" id="GO:0005509">
    <property type="term" value="F:calcium ion binding"/>
    <property type="evidence" value="ECO:0007669"/>
    <property type="project" value="InterPro"/>
</dbReference>
<evidence type="ECO:0000313" key="11">
    <source>
        <dbReference type="Proteomes" id="UP000001554"/>
    </source>
</evidence>
<dbReference type="RefSeq" id="XP_035663547.1">
    <property type="nucleotide sequence ID" value="XM_035807654.1"/>
</dbReference>
<dbReference type="PROSITE" id="PS00010">
    <property type="entry name" value="ASX_HYDROXYL"/>
    <property type="match status" value="1"/>
</dbReference>
<evidence type="ECO:0000256" key="6">
    <source>
        <dbReference type="SAM" id="MobiDB-lite"/>
    </source>
</evidence>
<evidence type="ECO:0000256" key="8">
    <source>
        <dbReference type="SAM" id="SignalP"/>
    </source>
</evidence>
<dbReference type="FunFam" id="2.10.25.10:FF:000038">
    <property type="entry name" value="Fibrillin 2"/>
    <property type="match status" value="1"/>
</dbReference>
<dbReference type="RefSeq" id="XP_035663553.1">
    <property type="nucleotide sequence ID" value="XM_035807660.1"/>
</dbReference>
<dbReference type="InterPro" id="IPR050751">
    <property type="entry name" value="ECM_structural_protein"/>
</dbReference>
<dbReference type="RefSeq" id="XP_035663554.1">
    <property type="nucleotide sequence ID" value="XM_035807661.1"/>
</dbReference>
<feature type="region of interest" description="Disordered" evidence="6">
    <location>
        <begin position="371"/>
        <end position="408"/>
    </location>
</feature>
<dbReference type="InterPro" id="IPR018097">
    <property type="entry name" value="EGF_Ca-bd_CS"/>
</dbReference>
<reference evidence="11" key="2">
    <citation type="journal article" date="2020" name="Nat. Ecol. Evol.">
        <title>Deeply conserved synteny resolves early events in vertebrate evolution.</title>
        <authorList>
            <person name="Simakov O."/>
            <person name="Marletaz F."/>
            <person name="Yue J.X."/>
            <person name="O'Connell B."/>
            <person name="Jenkins J."/>
            <person name="Brandt A."/>
            <person name="Calef R."/>
            <person name="Tung C.H."/>
            <person name="Huang T.K."/>
            <person name="Schmutz J."/>
            <person name="Satoh N."/>
            <person name="Yu J.K."/>
            <person name="Putnam N.H."/>
            <person name="Green R.E."/>
            <person name="Rokhsar D.S."/>
        </authorList>
    </citation>
    <scope>NUCLEOTIDE SEQUENCE [LARGE SCALE GENOMIC DNA]</scope>
    <source>
        <strain evidence="11">S238N-H82</strain>
    </source>
</reference>
<comment type="caution">
    <text evidence="5">Lacks conserved residue(s) required for the propagation of feature annotation.</text>
</comment>
<evidence type="ECO:0000313" key="12">
    <source>
        <dbReference type="RefSeq" id="XP_035663547.1"/>
    </source>
</evidence>
<keyword evidence="4" id="KW-1015">Disulfide bond</keyword>
<feature type="compositionally biased region" description="Low complexity" evidence="6">
    <location>
        <begin position="204"/>
        <end position="235"/>
    </location>
</feature>
<dbReference type="PANTHER" id="PTHR24034:SF89">
    <property type="entry name" value="COMPLEMENT COMPONENT C1Q RECEPTOR"/>
    <property type="match status" value="1"/>
</dbReference>
<dbReference type="PROSITE" id="PS01187">
    <property type="entry name" value="EGF_CA"/>
    <property type="match status" value="1"/>
</dbReference>
<evidence type="ECO:0000313" key="13">
    <source>
        <dbReference type="RefSeq" id="XP_035663548.1"/>
    </source>
</evidence>
<reference evidence="12 13" key="3">
    <citation type="submission" date="2025-04" db="UniProtKB">
        <authorList>
            <consortium name="RefSeq"/>
        </authorList>
    </citation>
    <scope>IDENTIFICATION</scope>
    <source>
        <strain evidence="12 13">S238N-H82</strain>
        <tissue evidence="12 13">Testes</tissue>
    </source>
</reference>
<dbReference type="PANTHER" id="PTHR24034">
    <property type="entry name" value="EGF-LIKE DOMAIN-CONTAINING PROTEIN"/>
    <property type="match status" value="1"/>
</dbReference>
<protein>
    <submittedName>
        <fullName evidence="12 13">Uncharacterized protein LOC118407220 isoform X1</fullName>
    </submittedName>
</protein>
<keyword evidence="2 8" id="KW-0732">Signal</keyword>
<evidence type="ECO:0000313" key="14">
    <source>
        <dbReference type="RefSeq" id="XP_035663549.1"/>
    </source>
</evidence>
<dbReference type="PROSITE" id="PS01186">
    <property type="entry name" value="EGF_2"/>
    <property type="match status" value="1"/>
</dbReference>
<dbReference type="InterPro" id="IPR000742">
    <property type="entry name" value="EGF"/>
</dbReference>
<dbReference type="Gene3D" id="2.10.25.10">
    <property type="entry name" value="Laminin"/>
    <property type="match status" value="1"/>
</dbReference>
<keyword evidence="7" id="KW-0812">Transmembrane</keyword>
<dbReference type="Pfam" id="PF12947">
    <property type="entry name" value="EGF_3"/>
    <property type="match status" value="1"/>
</dbReference>
<dbReference type="AlphaFoldDB" id="C3YUQ5"/>
<reference evidence="10" key="1">
    <citation type="journal article" date="2008" name="Nature">
        <title>The amphioxus genome and the evolution of the chordate karyotype.</title>
        <authorList>
            <consortium name="US DOE Joint Genome Institute (JGI-PGF)"/>
            <person name="Putnam N.H."/>
            <person name="Butts T."/>
            <person name="Ferrier D.E.K."/>
            <person name="Furlong R.F."/>
            <person name="Hellsten U."/>
            <person name="Kawashima T."/>
            <person name="Robinson-Rechavi M."/>
            <person name="Shoguchi E."/>
            <person name="Terry A."/>
            <person name="Yu J.-K."/>
            <person name="Benito-Gutierrez E.L."/>
            <person name="Dubchak I."/>
            <person name="Garcia-Fernandez J."/>
            <person name="Gibson-Brown J.J."/>
            <person name="Grigoriev I.V."/>
            <person name="Horton A.C."/>
            <person name="de Jong P.J."/>
            <person name="Jurka J."/>
            <person name="Kapitonov V.V."/>
            <person name="Kohara Y."/>
            <person name="Kuroki Y."/>
            <person name="Lindquist E."/>
            <person name="Lucas S."/>
            <person name="Osoegawa K."/>
            <person name="Pennacchio L.A."/>
            <person name="Salamov A.A."/>
            <person name="Satou Y."/>
            <person name="Sauka-Spengler T."/>
            <person name="Schmutz J."/>
            <person name="Shin-I T."/>
            <person name="Toyoda A."/>
            <person name="Bronner-Fraser M."/>
            <person name="Fujiyama A."/>
            <person name="Holland L.Z."/>
            <person name="Holland P.W.H."/>
            <person name="Satoh N."/>
            <person name="Rokhsar D.S."/>
        </authorList>
    </citation>
    <scope>NUCLEOTIDE SEQUENCE [LARGE SCALE GENOMIC DNA]</scope>
    <source>
        <strain evidence="10">S238N-H82</strain>
        <tissue evidence="10">Testes</tissue>
    </source>
</reference>
<dbReference type="RefSeq" id="XP_035663549.1">
    <property type="nucleotide sequence ID" value="XM_035807656.1"/>
</dbReference>
<evidence type="ECO:0000256" key="7">
    <source>
        <dbReference type="SAM" id="Phobius"/>
    </source>
</evidence>
<keyword evidence="1 5" id="KW-0245">EGF-like domain</keyword>
<feature type="domain" description="EGF-like" evidence="9">
    <location>
        <begin position="155"/>
        <end position="194"/>
    </location>
</feature>
<evidence type="ECO:0000313" key="15">
    <source>
        <dbReference type="RefSeq" id="XP_035663550.1"/>
    </source>
</evidence>
<evidence type="ECO:0000313" key="19">
    <source>
        <dbReference type="RefSeq" id="XP_035663554.1"/>
    </source>
</evidence>
<keyword evidence="7" id="KW-0472">Membrane</keyword>
<dbReference type="InterPro" id="IPR024731">
    <property type="entry name" value="NELL2-like_EGF"/>
</dbReference>
<feature type="signal peptide" evidence="8">
    <location>
        <begin position="1"/>
        <end position="21"/>
    </location>
</feature>
<dbReference type="RefSeq" id="XP_035663552.1">
    <property type="nucleotide sequence ID" value="XM_035807659.1"/>
</dbReference>
<dbReference type="SUPFAM" id="SSF57196">
    <property type="entry name" value="EGF/Laminin"/>
    <property type="match status" value="1"/>
</dbReference>
<evidence type="ECO:0000313" key="18">
    <source>
        <dbReference type="RefSeq" id="XP_035663553.1"/>
    </source>
</evidence>
<keyword evidence="3" id="KW-0677">Repeat</keyword>
<gene>
    <name evidence="12 13 14 15 16 17 18 19 20" type="primary">LOC118407220</name>
    <name evidence="10" type="ORF">BRAFLDRAFT_74069</name>
</gene>
<dbReference type="InterPro" id="IPR001881">
    <property type="entry name" value="EGF-like_Ca-bd_dom"/>
</dbReference>
<evidence type="ECO:0000256" key="5">
    <source>
        <dbReference type="PROSITE-ProRule" id="PRU00076"/>
    </source>
</evidence>
<dbReference type="OrthoDB" id="10045365at2759"/>
<dbReference type="PROSITE" id="PS50026">
    <property type="entry name" value="EGF_3"/>
    <property type="match status" value="1"/>
</dbReference>
<dbReference type="EMBL" id="GG666554">
    <property type="protein sequence ID" value="EEN55956.1"/>
    <property type="molecule type" value="Genomic_DNA"/>
</dbReference>
<evidence type="ECO:0000256" key="4">
    <source>
        <dbReference type="ARBA" id="ARBA00023157"/>
    </source>
</evidence>
<keyword evidence="11" id="KW-1185">Reference proteome</keyword>
<dbReference type="RefSeq" id="XP_035663551.1">
    <property type="nucleotide sequence ID" value="XM_035807658.1"/>
</dbReference>
<name>C3YUQ5_BRAFL</name>
<proteinExistence type="predicted"/>
<dbReference type="KEGG" id="bfo:118407220"/>
<dbReference type="GeneID" id="118407220"/>
<accession>C3YUQ5</accession>
<evidence type="ECO:0000259" key="9">
    <source>
        <dbReference type="PROSITE" id="PS50026"/>
    </source>
</evidence>
<dbReference type="RefSeq" id="XP_035663550.1">
    <property type="nucleotide sequence ID" value="XM_035807657.1"/>
</dbReference>
<dbReference type="CDD" id="cd00054">
    <property type="entry name" value="EGF_CA"/>
    <property type="match status" value="1"/>
</dbReference>
<dbReference type="Proteomes" id="UP000001554">
    <property type="component" value="Chromosome 19"/>
</dbReference>
<dbReference type="SMART" id="SM00179">
    <property type="entry name" value="EGF_CA"/>
    <property type="match status" value="1"/>
</dbReference>
<organism>
    <name type="scientific">Branchiostoma floridae</name>
    <name type="common">Florida lancelet</name>
    <name type="synonym">Amphioxus</name>
    <dbReference type="NCBI Taxonomy" id="7739"/>
    <lineage>
        <taxon>Eukaryota</taxon>
        <taxon>Metazoa</taxon>
        <taxon>Chordata</taxon>
        <taxon>Cephalochordata</taxon>
        <taxon>Leptocardii</taxon>
        <taxon>Amphioxiformes</taxon>
        <taxon>Branchiostomatidae</taxon>
        <taxon>Branchiostoma</taxon>
    </lineage>
</organism>